<evidence type="ECO:0000313" key="1">
    <source>
        <dbReference type="EMBL" id="AEL20166.1"/>
    </source>
</evidence>
<name>G1JTW2_9CAUD</name>
<gene>
    <name evidence="1" type="primary">62</name>
    <name evidence="1" type="ORF">RIDGECB_62</name>
</gene>
<proteinExistence type="predicted"/>
<dbReference type="Proteomes" id="UP000008905">
    <property type="component" value="Segment"/>
</dbReference>
<dbReference type="OrthoDB" id="22360at10239"/>
<organism evidence="1 2">
    <name type="scientific">Mycobacterium phage RidgeCB</name>
    <dbReference type="NCBI Taxonomy" id="1071506"/>
    <lineage>
        <taxon>Viruses</taxon>
        <taxon>Duplodnaviria</taxon>
        <taxon>Heunggongvirae</taxon>
        <taxon>Uroviricota</taxon>
        <taxon>Caudoviricetes</taxon>
        <taxon>Fromanvirus</taxon>
        <taxon>Fromanvirus ridgecb</taxon>
    </lineage>
</organism>
<dbReference type="KEGG" id="vg:18562063"/>
<reference evidence="1 2" key="1">
    <citation type="journal article" date="2012" name="J. Virol.">
        <title>Complete Genome Sequences of 138 Mycobacteriophages.</title>
        <authorList>
            <consortium name="the Science Education Alliance Phage Hunters Advancing Genomics and Evolutionary Science Program"/>
            <consortium name="the KwaZulu-Natal Research Institute for Tuberculosis and HIV Mycobacterial Genetics Course Students"/>
            <consortium name="the Phage Hunters Integrating Research and Education Program"/>
            <person name="Hatfull G.F."/>
        </authorList>
    </citation>
    <scope>NUCLEOTIDE SEQUENCE [LARGE SCALE GENOMIC DNA]</scope>
</reference>
<dbReference type="GeneID" id="18562063"/>
<protein>
    <submittedName>
        <fullName evidence="1">Uncharacterized protein</fullName>
    </submittedName>
</protein>
<keyword evidence="2" id="KW-1185">Reference proteome</keyword>
<sequence>MEAKYKTDDRVRILVGGPPENLGRIATVSYLLESGDLVLYFGDQDEDEWGVYSPNEVELCPTT</sequence>
<evidence type="ECO:0000313" key="2">
    <source>
        <dbReference type="Proteomes" id="UP000008905"/>
    </source>
</evidence>
<dbReference type="EMBL" id="JN398369">
    <property type="protein sequence ID" value="AEL20166.1"/>
    <property type="molecule type" value="Genomic_DNA"/>
</dbReference>
<accession>G1JTW2</accession>
<dbReference type="RefSeq" id="YP_009014230.1">
    <property type="nucleotide sequence ID" value="NC_023710.1"/>
</dbReference>